<accession>A0AAN9EDS7</accession>
<protein>
    <submittedName>
        <fullName evidence="2">Uncharacterized protein</fullName>
    </submittedName>
</protein>
<evidence type="ECO:0000313" key="3">
    <source>
        <dbReference type="Proteomes" id="UP001372338"/>
    </source>
</evidence>
<feature type="region of interest" description="Disordered" evidence="1">
    <location>
        <begin position="36"/>
        <end position="79"/>
    </location>
</feature>
<feature type="compositionally biased region" description="Basic and acidic residues" evidence="1">
    <location>
        <begin position="70"/>
        <end position="79"/>
    </location>
</feature>
<dbReference type="Proteomes" id="UP001372338">
    <property type="component" value="Unassembled WGS sequence"/>
</dbReference>
<gene>
    <name evidence="2" type="ORF">RIF29_33566</name>
</gene>
<reference evidence="2 3" key="1">
    <citation type="submission" date="2024-01" db="EMBL/GenBank/DDBJ databases">
        <title>The genomes of 5 underutilized Papilionoideae crops provide insights into root nodulation and disease resistanc.</title>
        <authorList>
            <person name="Yuan L."/>
        </authorList>
    </citation>
    <scope>NUCLEOTIDE SEQUENCE [LARGE SCALE GENOMIC DNA]</scope>
    <source>
        <strain evidence="2">ZHUSHIDOU_FW_LH</strain>
        <tissue evidence="2">Leaf</tissue>
    </source>
</reference>
<proteinExistence type="predicted"/>
<dbReference type="EMBL" id="JAYWIO010000007">
    <property type="protein sequence ID" value="KAK7250843.1"/>
    <property type="molecule type" value="Genomic_DNA"/>
</dbReference>
<name>A0AAN9EDS7_CROPI</name>
<sequence length="79" mass="8243">MSLDSSSFTVALTTSGRVGAGGSAGVVAIGSFETDLGKSNDTRYASLGKGHAEQESQVLGYWQPESSKAPCRDHPPSRR</sequence>
<keyword evidence="3" id="KW-1185">Reference proteome</keyword>
<evidence type="ECO:0000313" key="2">
    <source>
        <dbReference type="EMBL" id="KAK7250843.1"/>
    </source>
</evidence>
<dbReference type="AlphaFoldDB" id="A0AAN9EDS7"/>
<evidence type="ECO:0000256" key="1">
    <source>
        <dbReference type="SAM" id="MobiDB-lite"/>
    </source>
</evidence>
<comment type="caution">
    <text evidence="2">The sequence shown here is derived from an EMBL/GenBank/DDBJ whole genome shotgun (WGS) entry which is preliminary data.</text>
</comment>
<organism evidence="2 3">
    <name type="scientific">Crotalaria pallida</name>
    <name type="common">Smooth rattlebox</name>
    <name type="synonym">Crotalaria striata</name>
    <dbReference type="NCBI Taxonomy" id="3830"/>
    <lineage>
        <taxon>Eukaryota</taxon>
        <taxon>Viridiplantae</taxon>
        <taxon>Streptophyta</taxon>
        <taxon>Embryophyta</taxon>
        <taxon>Tracheophyta</taxon>
        <taxon>Spermatophyta</taxon>
        <taxon>Magnoliopsida</taxon>
        <taxon>eudicotyledons</taxon>
        <taxon>Gunneridae</taxon>
        <taxon>Pentapetalae</taxon>
        <taxon>rosids</taxon>
        <taxon>fabids</taxon>
        <taxon>Fabales</taxon>
        <taxon>Fabaceae</taxon>
        <taxon>Papilionoideae</taxon>
        <taxon>50 kb inversion clade</taxon>
        <taxon>genistoids sensu lato</taxon>
        <taxon>core genistoids</taxon>
        <taxon>Crotalarieae</taxon>
        <taxon>Crotalaria</taxon>
    </lineage>
</organism>